<comment type="caution">
    <text evidence="1">The sequence shown here is derived from an EMBL/GenBank/DDBJ whole genome shotgun (WGS) entry which is preliminary data.</text>
</comment>
<evidence type="ECO:0000313" key="2">
    <source>
        <dbReference type="Proteomes" id="UP000054632"/>
    </source>
</evidence>
<protein>
    <submittedName>
        <fullName evidence="1">Uncharacterized protein</fullName>
    </submittedName>
</protein>
<gene>
    <name evidence="1" type="ORF">T4A_86</name>
</gene>
<accession>A0A0V1AMX4</accession>
<proteinExistence type="predicted"/>
<evidence type="ECO:0000313" key="1">
    <source>
        <dbReference type="EMBL" id="KRY26151.1"/>
    </source>
</evidence>
<dbReference type="Proteomes" id="UP000054632">
    <property type="component" value="Unassembled WGS sequence"/>
</dbReference>
<sequence length="37" mass="4341">MKAKKPQTISPLKSFIVKLMLMRMISTIVYKPFFPIN</sequence>
<reference evidence="1 2" key="1">
    <citation type="submission" date="2015-01" db="EMBL/GenBank/DDBJ databases">
        <title>Evolution of Trichinella species and genotypes.</title>
        <authorList>
            <person name="Korhonen P.K."/>
            <person name="Edoardo P."/>
            <person name="Giuseppe L.R."/>
            <person name="Gasser R.B."/>
        </authorList>
    </citation>
    <scope>NUCLEOTIDE SEQUENCE [LARGE SCALE GENOMIC DNA]</scope>
    <source>
        <strain evidence="1">ISS13</strain>
    </source>
</reference>
<name>A0A0V1AMX4_TRIPS</name>
<dbReference type="EMBL" id="JYDR01005719">
    <property type="protein sequence ID" value="KRY26151.1"/>
    <property type="molecule type" value="Genomic_DNA"/>
</dbReference>
<organism evidence="1 2">
    <name type="scientific">Trichinella pseudospiralis</name>
    <name type="common">Parasitic roundworm</name>
    <dbReference type="NCBI Taxonomy" id="6337"/>
    <lineage>
        <taxon>Eukaryota</taxon>
        <taxon>Metazoa</taxon>
        <taxon>Ecdysozoa</taxon>
        <taxon>Nematoda</taxon>
        <taxon>Enoplea</taxon>
        <taxon>Dorylaimia</taxon>
        <taxon>Trichinellida</taxon>
        <taxon>Trichinellidae</taxon>
        <taxon>Trichinella</taxon>
    </lineage>
</organism>
<dbReference type="AlphaFoldDB" id="A0A0V1AMX4"/>